<keyword evidence="8" id="KW-0732">Signal</keyword>
<dbReference type="eggNOG" id="KOG1208">
    <property type="taxonomic scope" value="Eukaryota"/>
</dbReference>
<dbReference type="GO" id="GO:0015979">
    <property type="term" value="P:photosynthesis"/>
    <property type="evidence" value="ECO:0007669"/>
    <property type="project" value="UniProtKB-KW"/>
</dbReference>
<organism evidence="9 10">
    <name type="scientific">Ectocarpus siliculosus</name>
    <name type="common">Brown alga</name>
    <name type="synonym">Conferva siliculosa</name>
    <dbReference type="NCBI Taxonomy" id="2880"/>
    <lineage>
        <taxon>Eukaryota</taxon>
        <taxon>Sar</taxon>
        <taxon>Stramenopiles</taxon>
        <taxon>Ochrophyta</taxon>
        <taxon>PX clade</taxon>
        <taxon>Phaeophyceae</taxon>
        <taxon>Ectocarpales</taxon>
        <taxon>Ectocarpaceae</taxon>
        <taxon>Ectocarpus</taxon>
    </lineage>
</organism>
<reference evidence="9 10" key="1">
    <citation type="journal article" date="2010" name="Nature">
        <title>The Ectocarpus genome and the independent evolution of multicellularity in brown algae.</title>
        <authorList>
            <person name="Cock J.M."/>
            <person name="Sterck L."/>
            <person name="Rouze P."/>
            <person name="Scornet D."/>
            <person name="Allen A.E."/>
            <person name="Amoutzias G."/>
            <person name="Anthouard V."/>
            <person name="Artiguenave F."/>
            <person name="Aury J.M."/>
            <person name="Badger J.H."/>
            <person name="Beszteri B."/>
            <person name="Billiau K."/>
            <person name="Bonnet E."/>
            <person name="Bothwell J.H."/>
            <person name="Bowler C."/>
            <person name="Boyen C."/>
            <person name="Brownlee C."/>
            <person name="Carrano C.J."/>
            <person name="Charrier B."/>
            <person name="Cho G.Y."/>
            <person name="Coelho S.M."/>
            <person name="Collen J."/>
            <person name="Corre E."/>
            <person name="Da Silva C."/>
            <person name="Delage L."/>
            <person name="Delaroque N."/>
            <person name="Dittami S.M."/>
            <person name="Doulbeau S."/>
            <person name="Elias M."/>
            <person name="Farnham G."/>
            <person name="Gachon C.M."/>
            <person name="Gschloessl B."/>
            <person name="Heesch S."/>
            <person name="Jabbari K."/>
            <person name="Jubin C."/>
            <person name="Kawai H."/>
            <person name="Kimura K."/>
            <person name="Kloareg B."/>
            <person name="Kupper F.C."/>
            <person name="Lang D."/>
            <person name="Le Bail A."/>
            <person name="Leblanc C."/>
            <person name="Lerouge P."/>
            <person name="Lohr M."/>
            <person name="Lopez P.J."/>
            <person name="Martens C."/>
            <person name="Maumus F."/>
            <person name="Michel G."/>
            <person name="Miranda-Saavedra D."/>
            <person name="Morales J."/>
            <person name="Moreau H."/>
            <person name="Motomura T."/>
            <person name="Nagasato C."/>
            <person name="Napoli C.A."/>
            <person name="Nelson D.R."/>
            <person name="Nyvall-Collen P."/>
            <person name="Peters A.F."/>
            <person name="Pommier C."/>
            <person name="Potin P."/>
            <person name="Poulain J."/>
            <person name="Quesneville H."/>
            <person name="Read B."/>
            <person name="Rensing S.A."/>
            <person name="Ritter A."/>
            <person name="Rousvoal S."/>
            <person name="Samanta M."/>
            <person name="Samson G."/>
            <person name="Schroeder D.C."/>
            <person name="Segurens B."/>
            <person name="Strittmatter M."/>
            <person name="Tonon T."/>
            <person name="Tregear J.W."/>
            <person name="Valentin K."/>
            <person name="von Dassow P."/>
            <person name="Yamagishi T."/>
            <person name="Van de Peer Y."/>
            <person name="Wincker P."/>
        </authorList>
    </citation>
    <scope>NUCLEOTIDE SEQUENCE [LARGE SCALE GENOMIC DNA]</scope>
    <source>
        <strain evidence="10">Ec32 / CCAP1310/4</strain>
    </source>
</reference>
<dbReference type="Gene3D" id="3.40.50.720">
    <property type="entry name" value="NAD(P)-binding Rossmann-like Domain"/>
    <property type="match status" value="1"/>
</dbReference>
<evidence type="ECO:0000256" key="3">
    <source>
        <dbReference type="ARBA" id="ARBA00012006"/>
    </source>
</evidence>
<dbReference type="InterPro" id="IPR002347">
    <property type="entry name" value="SDR_fam"/>
</dbReference>
<dbReference type="InterPro" id="IPR036291">
    <property type="entry name" value="NAD(P)-bd_dom_sf"/>
</dbReference>
<keyword evidence="5" id="KW-0521">NADP</keyword>
<name>D7FVG7_ECTSI</name>
<dbReference type="GO" id="GO:0016630">
    <property type="term" value="F:protochlorophyllide reductase activity"/>
    <property type="evidence" value="ECO:0007669"/>
    <property type="project" value="UniProtKB-EC"/>
</dbReference>
<dbReference type="SUPFAM" id="SSF51735">
    <property type="entry name" value="NAD(P)-binding Rossmann-fold domains"/>
    <property type="match status" value="1"/>
</dbReference>
<dbReference type="Proteomes" id="UP000002630">
    <property type="component" value="Unassembled WGS sequence"/>
</dbReference>
<dbReference type="InterPro" id="IPR005979">
    <property type="entry name" value="Prochl_reduct"/>
</dbReference>
<dbReference type="PANTHER" id="PTHR44419:SF19">
    <property type="entry name" value="PROTOCHLOROPHYLLIDE REDUCTASE A, CHLOROPLASTIC"/>
    <property type="match status" value="1"/>
</dbReference>
<keyword evidence="7" id="KW-0149">Chlorophyll biosynthesis</keyword>
<comment type="similarity">
    <text evidence="2">Belongs to the short-chain dehydrogenases/reductases (SDR) family. POR subfamily.</text>
</comment>
<dbReference type="AlphaFoldDB" id="D7FVG7"/>
<dbReference type="Pfam" id="PF00106">
    <property type="entry name" value="adh_short"/>
    <property type="match status" value="1"/>
</dbReference>
<evidence type="ECO:0000256" key="8">
    <source>
        <dbReference type="SAM" id="SignalP"/>
    </source>
</evidence>
<evidence type="ECO:0000256" key="6">
    <source>
        <dbReference type="ARBA" id="ARBA00023002"/>
    </source>
</evidence>
<evidence type="ECO:0000256" key="7">
    <source>
        <dbReference type="ARBA" id="ARBA00023171"/>
    </source>
</evidence>
<accession>D7FVG7</accession>
<dbReference type="EC" id="1.3.1.33" evidence="3"/>
<evidence type="ECO:0000313" key="10">
    <source>
        <dbReference type="Proteomes" id="UP000002630"/>
    </source>
</evidence>
<keyword evidence="4" id="KW-0602">Photosynthesis</keyword>
<dbReference type="PANTHER" id="PTHR44419">
    <property type="entry name" value="PROTOCHLOROPHYLLIDE REDUCTASE C, CHLOROPLASTIC"/>
    <property type="match status" value="1"/>
</dbReference>
<evidence type="ECO:0000256" key="5">
    <source>
        <dbReference type="ARBA" id="ARBA00022857"/>
    </source>
</evidence>
<dbReference type="PRINTS" id="PR00081">
    <property type="entry name" value="GDHRDH"/>
</dbReference>
<keyword evidence="6" id="KW-0560">Oxidoreductase</keyword>
<keyword evidence="10" id="KW-1185">Reference proteome</keyword>
<protein>
    <recommendedName>
        <fullName evidence="3">protochlorophyllide reductase</fullName>
        <ecNumber evidence="3">1.3.1.33</ecNumber>
    </recommendedName>
</protein>
<comment type="pathway">
    <text evidence="1">Porphyrin-containing compound metabolism; chlorophyll biosynthesis.</text>
</comment>
<sequence length="358" mass="36944">MRKEGLKMTRGGFSVTAAGAALAALLAGPSQAEGAGKRTVVLTGASSGIGLDAATKLVAMGHDVHVACRTEAKAKAAAEASGAAGAFACDLSSLESVRGFVDAWKGKPIDTLCLNAGMAPSTKGSPGYCTEGFEETVGTNHLGHFLLANLLIKPLEAGALRTPRLVVTASSVHDPDTPGGNQGSKATLGDMGGLERYVAADGDSKKFDMVDGGEYDGDKAYKDSKLCNVLFTLEAQRRLSARRSAVKVDCFSPGLIPSSGLFRNQNPIFSKIFDFAATNLIKVAATVGQGGDTLVEMVTELSLQDGAAGGRFFATEPGKPESAFSEQAVSVEARDVAKGKRLWELSAGCVGLDPKTPI</sequence>
<evidence type="ECO:0000256" key="2">
    <source>
        <dbReference type="ARBA" id="ARBA00005821"/>
    </source>
</evidence>
<gene>
    <name evidence="9" type="ORF">Esi_0290_0015</name>
</gene>
<dbReference type="EMBL" id="FN649760">
    <property type="protein sequence ID" value="CBJ31888.1"/>
    <property type="molecule type" value="Genomic_DNA"/>
</dbReference>
<feature type="chain" id="PRO_5003095975" description="protochlorophyllide reductase" evidence="8">
    <location>
        <begin position="33"/>
        <end position="358"/>
    </location>
</feature>
<evidence type="ECO:0000256" key="4">
    <source>
        <dbReference type="ARBA" id="ARBA00022531"/>
    </source>
</evidence>
<dbReference type="GO" id="GO:0015995">
    <property type="term" value="P:chlorophyll biosynthetic process"/>
    <property type="evidence" value="ECO:0007669"/>
    <property type="project" value="UniProtKB-UniPathway"/>
</dbReference>
<proteinExistence type="inferred from homology"/>
<dbReference type="OrthoDB" id="187748at2759"/>
<dbReference type="UniPathway" id="UPA00668"/>
<dbReference type="STRING" id="2880.D7FVG7"/>
<dbReference type="InParanoid" id="D7FVG7"/>
<evidence type="ECO:0000256" key="1">
    <source>
        <dbReference type="ARBA" id="ARBA00005173"/>
    </source>
</evidence>
<evidence type="ECO:0000313" key="9">
    <source>
        <dbReference type="EMBL" id="CBJ31888.1"/>
    </source>
</evidence>
<feature type="signal peptide" evidence="8">
    <location>
        <begin position="1"/>
        <end position="32"/>
    </location>
</feature>